<organism evidence="45 46">
    <name type="scientific">Drosophila navojoa</name>
    <name type="common">Fruit fly</name>
    <dbReference type="NCBI Taxonomy" id="7232"/>
    <lineage>
        <taxon>Eukaryota</taxon>
        <taxon>Metazoa</taxon>
        <taxon>Ecdysozoa</taxon>
        <taxon>Arthropoda</taxon>
        <taxon>Hexapoda</taxon>
        <taxon>Insecta</taxon>
        <taxon>Pterygota</taxon>
        <taxon>Neoptera</taxon>
        <taxon>Endopterygota</taxon>
        <taxon>Diptera</taxon>
        <taxon>Brachycera</taxon>
        <taxon>Muscomorpha</taxon>
        <taxon>Ephydroidea</taxon>
        <taxon>Drosophilidae</taxon>
        <taxon>Drosophila</taxon>
    </lineage>
</organism>
<dbReference type="InterPro" id="IPR018376">
    <property type="entry name" value="Enoyl-CoA_hyd/isom_CS"/>
</dbReference>
<evidence type="ECO:0000256" key="22">
    <source>
        <dbReference type="ARBA" id="ARBA00047613"/>
    </source>
</evidence>
<keyword evidence="8" id="KW-0597">Phosphoprotein</keyword>
<dbReference type="Gene3D" id="1.10.1040.50">
    <property type="match status" value="1"/>
</dbReference>
<name>A0A484BDI3_DRONA</name>
<comment type="catalytic activity">
    <reaction evidence="29">
        <text>(3S)-hydroxyoctanoyl-CoA + NAD(+) = 3-oxooctanoyl-CoA + NADH + H(+)</text>
        <dbReference type="Rhea" id="RHEA:31195"/>
        <dbReference type="ChEBI" id="CHEBI:15378"/>
        <dbReference type="ChEBI" id="CHEBI:57540"/>
        <dbReference type="ChEBI" id="CHEBI:57945"/>
        <dbReference type="ChEBI" id="CHEBI:62617"/>
        <dbReference type="ChEBI" id="CHEBI:62619"/>
    </reaction>
    <physiologicalReaction direction="left-to-right" evidence="29">
        <dbReference type="Rhea" id="RHEA:31196"/>
    </physiologicalReaction>
</comment>
<dbReference type="UniPathway" id="UPA00659"/>
<evidence type="ECO:0000256" key="25">
    <source>
        <dbReference type="ARBA" id="ARBA00050222"/>
    </source>
</evidence>
<evidence type="ECO:0000256" key="6">
    <source>
        <dbReference type="ARBA" id="ARBA00012076"/>
    </source>
</evidence>
<dbReference type="Gene3D" id="3.40.50.720">
    <property type="entry name" value="NAD(P)-binding Rossmann-like Domain"/>
    <property type="match status" value="1"/>
</dbReference>
<dbReference type="SUPFAM" id="SSF52096">
    <property type="entry name" value="ClpP/crotonase"/>
    <property type="match status" value="1"/>
</dbReference>
<evidence type="ECO:0000256" key="31">
    <source>
        <dbReference type="ARBA" id="ARBA00052834"/>
    </source>
</evidence>
<evidence type="ECO:0000256" key="8">
    <source>
        <dbReference type="ARBA" id="ARBA00022553"/>
    </source>
</evidence>
<feature type="active site" description="For hydroxyacyl-coenzyme A dehydrogenase activity" evidence="40">
    <location>
        <position position="530"/>
    </location>
</feature>
<keyword evidence="15" id="KW-0520">NAD</keyword>
<keyword evidence="11" id="KW-0276">Fatty acid metabolism</keyword>
<dbReference type="STRING" id="7232.A0A484BDI3"/>
<evidence type="ECO:0000256" key="35">
    <source>
        <dbReference type="ARBA" id="ARBA00062153"/>
    </source>
</evidence>
<dbReference type="Pfam" id="PF00725">
    <property type="entry name" value="3HCDH"/>
    <property type="match status" value="1"/>
</dbReference>
<feature type="site" description="Important for long-chain enoyl-CoA hydratase activity" evidence="41">
    <location>
        <position position="170"/>
    </location>
</feature>
<dbReference type="CDD" id="cd06558">
    <property type="entry name" value="crotonase-like"/>
    <property type="match status" value="1"/>
</dbReference>
<dbReference type="FunFam" id="3.90.226.10:FF:000011">
    <property type="entry name" value="Fatty acid oxidation complex subunit alpha"/>
    <property type="match status" value="1"/>
</dbReference>
<evidence type="ECO:0000256" key="11">
    <source>
        <dbReference type="ARBA" id="ARBA00022832"/>
    </source>
</evidence>
<evidence type="ECO:0000256" key="12">
    <source>
        <dbReference type="ARBA" id="ARBA00022946"/>
    </source>
</evidence>
<evidence type="ECO:0000256" key="19">
    <source>
        <dbReference type="ARBA" id="ARBA00023239"/>
    </source>
</evidence>
<evidence type="ECO:0000256" key="10">
    <source>
        <dbReference type="ARBA" id="ARBA00022792"/>
    </source>
</evidence>
<dbReference type="GO" id="GO:0016507">
    <property type="term" value="C:mitochondrial fatty acid beta-oxidation multienzyme complex"/>
    <property type="evidence" value="ECO:0007669"/>
    <property type="project" value="InterPro"/>
</dbReference>
<gene>
    <name evidence="45" type="ORF">AWZ03_006816</name>
</gene>
<evidence type="ECO:0000256" key="1">
    <source>
        <dbReference type="ARBA" id="ARBA00000469"/>
    </source>
</evidence>
<keyword evidence="46" id="KW-1185">Reference proteome</keyword>
<dbReference type="InterPro" id="IPR008927">
    <property type="entry name" value="6-PGluconate_DH-like_C_sf"/>
</dbReference>
<sequence>MSSRILCAIGQITRQQLLHHKCSRVYPASVQLHRRLMSTNPAPKIAPAAAPAATASNKHLHTKVVNGVLVIRFDSPDAKVNSLGSEVSDEFERVIKELETNPSVNSAVLISGKPGCFIAGADIGMLEACQTAEEATLISHGAQLMFERLERSRKPVVAAISGVCLGGGLELALACHYRIATKDNKTKLGLPEVMLGLLPGGGGTVRLPRLTSVPTALDLELTGKQVRADRAKRLGIVDLLVDPIGPGLQPAEQNTMDYLEKTAIQVANDLASGKLRVNREKSGLVNKLQALVMDTDFVKNKIFDTARKQVMKASGGLYPAPLKILDVIRTGVDKGTDAGYEAERKGFGELSATPESKGLIALFRGQTECKKNRFGKPQRSVKTLGVLGAGLMGAGIVQVSVDKGYNVVMKDATDAGLARGIGQVQKGLETAVKRKRITALERDQTLANLLPTLNYNDFKTADIVIEAVFEDIKIKHRVIKELEAVVPEHCVIATNTSAIPITKIAAGSSRPDKVVGMHYFSPVDKMQLLEIITHPGTSKDTVAQAVAVGLKQGKVVITVGDGPGFYTTRILATMLSEAIRLLQEGVDAKELDQLTKKFGFPVGAATLADEVGIDVGSHIAVDLAKSFGERFSGGNLEVMQDLVLAGFLGRKSGKGIFLYDGQSKGSRPVNTEALEIVKQKYSLVSKGANTPEDLTLRMVSRFVNEAVLCLEEKILDSPLEGDVGAVFGLGFPPFTGGPFRWVDQYGAGKLASKMQSYAELYGAPFKPAQTLIDMAKDPSKKFYPKTNASKL</sequence>
<evidence type="ECO:0000256" key="33">
    <source>
        <dbReference type="ARBA" id="ARBA00052945"/>
    </source>
</evidence>
<dbReference type="GO" id="GO:0005743">
    <property type="term" value="C:mitochondrial inner membrane"/>
    <property type="evidence" value="ECO:0007669"/>
    <property type="project" value="UniProtKB-SubCell"/>
</dbReference>
<feature type="domain" description="3-hydroxyacyl-CoA dehydrogenase C-terminal" evidence="43">
    <location>
        <begin position="564"/>
        <end position="658"/>
    </location>
</feature>
<comment type="catalytic activity">
    <reaction evidence="32">
        <text>1'-[1,2-di-(9Z,12Z-octadecadienoyl)-sn-glycero-3-phospho]-3'-[1-(9Z,12Z-octadecadienoyl)-sn-glycero-3-phospho]-glycerol + (9Z)-octadecenoyl-CoA = 1'-[1,2-di-(9Z,12Z-octadecadienoyl)-sn-glycero-3-phospho]-3'-[1-(9Z,12Z-octadecadienoyl)-2-(9Z-octadecenoyl)-sn-glycero-3-phospho]-glycerol + CoA</text>
        <dbReference type="Rhea" id="RHEA:43676"/>
        <dbReference type="ChEBI" id="CHEBI:57287"/>
        <dbReference type="ChEBI" id="CHEBI:57387"/>
        <dbReference type="ChEBI" id="CHEBI:83580"/>
        <dbReference type="ChEBI" id="CHEBI:83582"/>
    </reaction>
    <physiologicalReaction direction="left-to-right" evidence="32">
        <dbReference type="Rhea" id="RHEA:43677"/>
    </physiologicalReaction>
</comment>
<reference evidence="45 46" key="1">
    <citation type="journal article" date="2019" name="J. Hered.">
        <title>An Improved Genome Assembly for Drosophila navojoa, the Basal Species in the mojavensis Cluster.</title>
        <authorList>
            <person name="Vanderlinde T."/>
            <person name="Dupim E.G."/>
            <person name="Nazario-Yepiz N.O."/>
            <person name="Carvalho A.B."/>
        </authorList>
    </citation>
    <scope>NUCLEOTIDE SEQUENCE [LARGE SCALE GENOMIC DNA]</scope>
    <source>
        <strain evidence="45">Navoj_Jal97</strain>
        <tissue evidence="45">Whole organism</tissue>
    </source>
</reference>
<dbReference type="Proteomes" id="UP000295192">
    <property type="component" value="Unassembled WGS sequence"/>
</dbReference>
<dbReference type="InterPro" id="IPR029045">
    <property type="entry name" value="ClpP/crotonase-like_dom_sf"/>
</dbReference>
<accession>A0A484BDI3</accession>
<evidence type="ECO:0000256" key="21">
    <source>
        <dbReference type="ARBA" id="ARBA00035854"/>
    </source>
</evidence>
<dbReference type="Pfam" id="PF02737">
    <property type="entry name" value="3HCDH_N"/>
    <property type="match status" value="1"/>
</dbReference>
<evidence type="ECO:0000259" key="44">
    <source>
        <dbReference type="Pfam" id="PF02737"/>
    </source>
</evidence>
<keyword evidence="17" id="KW-0496">Mitochondrion</keyword>
<evidence type="ECO:0000256" key="42">
    <source>
        <dbReference type="RuleBase" id="RU003707"/>
    </source>
</evidence>
<evidence type="ECO:0000256" key="29">
    <source>
        <dbReference type="ARBA" id="ARBA00052224"/>
    </source>
</evidence>
<keyword evidence="9" id="KW-0808">Transferase</keyword>
<comment type="catalytic activity">
    <reaction evidence="1">
        <text>(3S)-hydroxyhexadecanoyl-CoA = (2E)-hexadecenoyl-CoA + H2O</text>
        <dbReference type="Rhea" id="RHEA:31163"/>
        <dbReference type="ChEBI" id="CHEBI:15377"/>
        <dbReference type="ChEBI" id="CHEBI:61526"/>
        <dbReference type="ChEBI" id="CHEBI:62613"/>
    </reaction>
    <physiologicalReaction direction="right-to-left" evidence="1">
        <dbReference type="Rhea" id="RHEA:31165"/>
    </physiologicalReaction>
</comment>
<comment type="similarity">
    <text evidence="5">In the N-terminal section; belongs to the enoyl-CoA hydratase/isomerase family.</text>
</comment>
<evidence type="ECO:0000256" key="3">
    <source>
        <dbReference type="ARBA" id="ARBA00005005"/>
    </source>
</evidence>
<dbReference type="FunFam" id="1.10.1040.50:FF:000002">
    <property type="entry name" value="Trifunctional enzyme subunit alpha, mitochondrial"/>
    <property type="match status" value="1"/>
</dbReference>
<comment type="subunit">
    <text evidence="35">Heterotetramer of 2 alpha/HADHA and 2 beta/HADHB subunits; forms the mitochondrial trifunctional enzyme. Also purified as higher order heterooligomers including a 4 alpha/HADHA and 4 beta/HADHB heterooligomer which physiological significance remains unclear. The mitochondrial trifunctional enzyme interacts with MTLN.</text>
</comment>
<comment type="similarity">
    <text evidence="4">In the central section; belongs to the 3-hydroxyacyl-CoA dehydrogenase family.</text>
</comment>
<evidence type="ECO:0000256" key="39">
    <source>
        <dbReference type="ARBA" id="ARBA00083277"/>
    </source>
</evidence>
<dbReference type="InterPro" id="IPR006176">
    <property type="entry name" value="3-OHacyl-CoA_DH_NAD-bd"/>
</dbReference>
<dbReference type="SUPFAM" id="SSF51735">
    <property type="entry name" value="NAD(P)-binding Rossmann-fold domains"/>
    <property type="match status" value="1"/>
</dbReference>
<evidence type="ECO:0000256" key="32">
    <source>
        <dbReference type="ARBA" id="ARBA00052860"/>
    </source>
</evidence>
<keyword evidence="14" id="KW-0560">Oxidoreductase</keyword>
<evidence type="ECO:0000256" key="27">
    <source>
        <dbReference type="ARBA" id="ARBA00051215"/>
    </source>
</evidence>
<dbReference type="EC" id="4.2.1.17" evidence="6"/>
<dbReference type="GO" id="GO:0016509">
    <property type="term" value="F:long-chain (3S)-3-hydroxyacyl-CoA dehydrogenase (NAD+) activity"/>
    <property type="evidence" value="ECO:0007669"/>
    <property type="project" value="UniProtKB-EC"/>
</dbReference>
<evidence type="ECO:0000256" key="16">
    <source>
        <dbReference type="ARBA" id="ARBA00023098"/>
    </source>
</evidence>
<dbReference type="NCBIfam" id="TIGR02441">
    <property type="entry name" value="fa_ox_alpha_mit"/>
    <property type="match status" value="1"/>
</dbReference>
<dbReference type="PANTHER" id="PTHR43612:SF3">
    <property type="entry name" value="TRIFUNCTIONAL ENZYME SUBUNIT ALPHA, MITOCHONDRIAL"/>
    <property type="match status" value="1"/>
</dbReference>
<dbReference type="EC" id="1.1.1.211" evidence="36"/>
<evidence type="ECO:0000256" key="24">
    <source>
        <dbReference type="ARBA" id="ARBA00049556"/>
    </source>
</evidence>
<keyword evidence="18" id="KW-0472">Membrane</keyword>
<evidence type="ECO:0000256" key="41">
    <source>
        <dbReference type="PIRSR" id="PIRSR612803-2"/>
    </source>
</evidence>
<evidence type="ECO:0000256" key="2">
    <source>
        <dbReference type="ARBA" id="ARBA00004273"/>
    </source>
</evidence>
<comment type="catalytic activity">
    <reaction evidence="30">
        <text>(3S)-3-hydroxydodecanoyl-CoA = (2E)-dodecenoyl-CoA + H2O</text>
        <dbReference type="Rhea" id="RHEA:31075"/>
        <dbReference type="ChEBI" id="CHEBI:15377"/>
        <dbReference type="ChEBI" id="CHEBI:57330"/>
        <dbReference type="ChEBI" id="CHEBI:62558"/>
    </reaction>
    <physiologicalReaction direction="right-to-left" evidence="30">
        <dbReference type="Rhea" id="RHEA:31077"/>
    </physiologicalReaction>
</comment>
<comment type="caution">
    <text evidence="45">The sequence shown here is derived from an EMBL/GenBank/DDBJ whole genome shotgun (WGS) entry which is preliminary data.</text>
</comment>
<evidence type="ECO:0000256" key="37">
    <source>
        <dbReference type="ARBA" id="ARBA00068347"/>
    </source>
</evidence>
<comment type="catalytic activity">
    <reaction evidence="24">
        <text>a (3S)-3-hydroxyacyl-CoA + NAD(+) = a 3-oxoacyl-CoA + NADH + H(+)</text>
        <dbReference type="Rhea" id="RHEA:22432"/>
        <dbReference type="ChEBI" id="CHEBI:15378"/>
        <dbReference type="ChEBI" id="CHEBI:57318"/>
        <dbReference type="ChEBI" id="CHEBI:57540"/>
        <dbReference type="ChEBI" id="CHEBI:57945"/>
        <dbReference type="ChEBI" id="CHEBI:90726"/>
        <dbReference type="EC" id="1.1.1.35"/>
    </reaction>
</comment>
<feature type="domain" description="3-hydroxyacyl-CoA dehydrogenase NAD binding" evidence="44">
    <location>
        <begin position="384"/>
        <end position="561"/>
    </location>
</feature>
<evidence type="ECO:0000256" key="28">
    <source>
        <dbReference type="ARBA" id="ARBA00051877"/>
    </source>
</evidence>
<comment type="catalytic activity">
    <reaction evidence="23">
        <text>(3S)-hydroxydecanoyl-CoA + NAD(+) = 3-oxodecanoyl-CoA + NADH + H(+)</text>
        <dbReference type="Rhea" id="RHEA:31187"/>
        <dbReference type="ChEBI" id="CHEBI:15378"/>
        <dbReference type="ChEBI" id="CHEBI:57540"/>
        <dbReference type="ChEBI" id="CHEBI:57945"/>
        <dbReference type="ChEBI" id="CHEBI:62548"/>
        <dbReference type="ChEBI" id="CHEBI:62616"/>
    </reaction>
    <physiologicalReaction direction="left-to-right" evidence="23">
        <dbReference type="Rhea" id="RHEA:31188"/>
    </physiologicalReaction>
</comment>
<dbReference type="AlphaFoldDB" id="A0A484BDI3"/>
<dbReference type="GO" id="GO:0004300">
    <property type="term" value="F:enoyl-CoA hydratase activity"/>
    <property type="evidence" value="ECO:0007669"/>
    <property type="project" value="UniProtKB-EC"/>
</dbReference>
<dbReference type="Gene3D" id="3.90.226.10">
    <property type="entry name" value="2-enoyl-CoA Hydratase, Chain A, domain 1"/>
    <property type="match status" value="1"/>
</dbReference>
<evidence type="ECO:0000256" key="20">
    <source>
        <dbReference type="ARBA" id="ARBA00023268"/>
    </source>
</evidence>
<evidence type="ECO:0000256" key="14">
    <source>
        <dbReference type="ARBA" id="ARBA00023002"/>
    </source>
</evidence>
<evidence type="ECO:0000256" key="4">
    <source>
        <dbReference type="ARBA" id="ARBA00007005"/>
    </source>
</evidence>
<evidence type="ECO:0000256" key="40">
    <source>
        <dbReference type="PIRSR" id="PIRSR612803-1"/>
    </source>
</evidence>
<comment type="catalytic activity">
    <reaction evidence="21">
        <text>a (3S)-3-hydroxyacyl-CoA = a (2E)-enoyl-CoA + H2O</text>
        <dbReference type="Rhea" id="RHEA:16105"/>
        <dbReference type="ChEBI" id="CHEBI:15377"/>
        <dbReference type="ChEBI" id="CHEBI:57318"/>
        <dbReference type="ChEBI" id="CHEBI:58856"/>
        <dbReference type="EC" id="4.2.1.17"/>
    </reaction>
    <physiologicalReaction direction="right-to-left" evidence="21">
        <dbReference type="Rhea" id="RHEA:16107"/>
    </physiologicalReaction>
</comment>
<evidence type="ECO:0000256" key="23">
    <source>
        <dbReference type="ARBA" id="ARBA00048361"/>
    </source>
</evidence>
<dbReference type="InterPro" id="IPR006108">
    <property type="entry name" value="3HC_DH_C"/>
</dbReference>
<dbReference type="InterPro" id="IPR001753">
    <property type="entry name" value="Enoyl-CoA_hydra/iso"/>
</dbReference>
<keyword evidence="16" id="KW-0443">Lipid metabolism</keyword>
<evidence type="ECO:0000256" key="30">
    <source>
        <dbReference type="ARBA" id="ARBA00052711"/>
    </source>
</evidence>
<keyword evidence="20" id="KW-0511">Multifunctional enzyme</keyword>
<comment type="catalytic activity">
    <reaction evidence="27">
        <text>a 4-saturated-(3S)-3-hydroxyacyl-CoA = a (3E)-enoyl-CoA + H2O</text>
        <dbReference type="Rhea" id="RHEA:20724"/>
        <dbReference type="ChEBI" id="CHEBI:15377"/>
        <dbReference type="ChEBI" id="CHEBI:58521"/>
        <dbReference type="ChEBI" id="CHEBI:137480"/>
        <dbReference type="EC" id="4.2.1.17"/>
    </reaction>
    <physiologicalReaction direction="right-to-left" evidence="27">
        <dbReference type="Rhea" id="RHEA:20726"/>
    </physiologicalReaction>
</comment>
<evidence type="ECO:0000256" key="17">
    <source>
        <dbReference type="ARBA" id="ARBA00023128"/>
    </source>
</evidence>
<evidence type="ECO:0000256" key="36">
    <source>
        <dbReference type="ARBA" id="ARBA00066806"/>
    </source>
</evidence>
<dbReference type="EMBL" id="LSRL02000053">
    <property type="protein sequence ID" value="TDG46769.1"/>
    <property type="molecule type" value="Genomic_DNA"/>
</dbReference>
<comment type="catalytic activity">
    <reaction evidence="26">
        <text>a long-chain (3S)-3-hydroxy fatty acyl-CoA + NAD(+) = a long-chain 3-oxo-fatty acyl-CoA + NADH + H(+)</text>
        <dbReference type="Rhea" id="RHEA:52656"/>
        <dbReference type="ChEBI" id="CHEBI:15378"/>
        <dbReference type="ChEBI" id="CHEBI:57540"/>
        <dbReference type="ChEBI" id="CHEBI:57945"/>
        <dbReference type="ChEBI" id="CHEBI:136757"/>
        <dbReference type="ChEBI" id="CHEBI:136758"/>
        <dbReference type="EC" id="1.1.1.211"/>
    </reaction>
    <physiologicalReaction direction="left-to-right" evidence="26">
        <dbReference type="Rhea" id="RHEA:52657"/>
    </physiologicalReaction>
</comment>
<evidence type="ECO:0000256" key="13">
    <source>
        <dbReference type="ARBA" id="ARBA00022990"/>
    </source>
</evidence>
<keyword evidence="12" id="KW-0809">Transit peptide</keyword>
<comment type="similarity">
    <text evidence="42">Belongs to the enoyl-CoA hydratase/isomerase family.</text>
</comment>
<comment type="subcellular location">
    <subcellularLocation>
        <location evidence="2">Mitochondrion inner membrane</location>
    </subcellularLocation>
</comment>
<dbReference type="GO" id="GO:0070403">
    <property type="term" value="F:NAD+ binding"/>
    <property type="evidence" value="ECO:0007669"/>
    <property type="project" value="InterPro"/>
</dbReference>
<dbReference type="OMA" id="ESTTIRW"/>
<evidence type="ECO:0000256" key="18">
    <source>
        <dbReference type="ARBA" id="ARBA00023136"/>
    </source>
</evidence>
<evidence type="ECO:0000259" key="43">
    <source>
        <dbReference type="Pfam" id="PF00725"/>
    </source>
</evidence>
<keyword evidence="10" id="KW-0999">Mitochondrion inner membrane</keyword>
<comment type="catalytic activity">
    <reaction evidence="28">
        <text>(3S)-hydroxyoctanoyl-CoA = (2E)-octenoyl-CoA + H2O</text>
        <dbReference type="Rhea" id="RHEA:31199"/>
        <dbReference type="ChEBI" id="CHEBI:15377"/>
        <dbReference type="ChEBI" id="CHEBI:62242"/>
        <dbReference type="ChEBI" id="CHEBI:62617"/>
    </reaction>
    <physiologicalReaction direction="right-to-left" evidence="28">
        <dbReference type="Rhea" id="RHEA:31201"/>
    </physiologicalReaction>
</comment>
<comment type="catalytic activity">
    <reaction evidence="34">
        <text>1'-[1,2-di-(9Z,12Z-octadecadienoyl)-sn-glycero-3-phospho]-3'-[1-(9Z,12Z-octadecadienoyl)-sn-glycero-3-phospho]-glycerol + hexadecanoyl-CoA = 1'-[1,2-di-(9Z,12Z-octadecadienoyl)-sn-glycero-3-phospho]-3'-[1-(9Z,12Z-octadecadienoyl)-2-hexadecanoyl-sn-glycero-3-phospho]-glycerol + CoA</text>
        <dbReference type="Rhea" id="RHEA:43680"/>
        <dbReference type="ChEBI" id="CHEBI:57287"/>
        <dbReference type="ChEBI" id="CHEBI:57379"/>
        <dbReference type="ChEBI" id="CHEBI:83580"/>
        <dbReference type="ChEBI" id="CHEBI:83583"/>
    </reaction>
    <physiologicalReaction direction="left-to-right" evidence="34">
        <dbReference type="Rhea" id="RHEA:43681"/>
    </physiologicalReaction>
</comment>
<dbReference type="FunFam" id="3.40.50.720:FF:000009">
    <property type="entry name" value="Fatty oxidation complex, alpha subunit"/>
    <property type="match status" value="1"/>
</dbReference>
<keyword evidence="13" id="KW-0007">Acetylation</keyword>
<dbReference type="InterPro" id="IPR012803">
    <property type="entry name" value="Fa_ox_alpha_mit"/>
</dbReference>
<comment type="catalytic activity">
    <reaction evidence="25">
        <text>1'-[1,2-di-(9Z,12Z-octadecadienoyl)-sn-glycero-3-phospho]-3'-[1-(9Z,12Z-octadecadienoyl)-sn-glycero-3-phospho]-glycerol + (9Z,12Z)-octadecadienoyl-CoA = 1',3'-bis-[1,2-di-(9Z,12Z-octadecadienoyl)-sn-glycero-3-phospho]-glycerol + CoA</text>
        <dbReference type="Rhea" id="RHEA:43672"/>
        <dbReference type="ChEBI" id="CHEBI:57287"/>
        <dbReference type="ChEBI" id="CHEBI:57383"/>
        <dbReference type="ChEBI" id="CHEBI:83580"/>
        <dbReference type="ChEBI" id="CHEBI:83581"/>
    </reaction>
    <physiologicalReaction direction="left-to-right" evidence="25">
        <dbReference type="Rhea" id="RHEA:43673"/>
    </physiologicalReaction>
</comment>
<dbReference type="GO" id="GO:0016740">
    <property type="term" value="F:transferase activity"/>
    <property type="evidence" value="ECO:0007669"/>
    <property type="project" value="UniProtKB-KW"/>
</dbReference>
<evidence type="ECO:0000256" key="15">
    <source>
        <dbReference type="ARBA" id="ARBA00023027"/>
    </source>
</evidence>
<evidence type="ECO:0000256" key="5">
    <source>
        <dbReference type="ARBA" id="ARBA00008750"/>
    </source>
</evidence>
<comment type="catalytic activity">
    <reaction evidence="33">
        <text>(3S)-3-hydroxydodecanoyl-CoA + NAD(+) = 3-oxododecanoyl-CoA + NADH + H(+)</text>
        <dbReference type="Rhea" id="RHEA:31179"/>
        <dbReference type="ChEBI" id="CHEBI:15378"/>
        <dbReference type="ChEBI" id="CHEBI:57540"/>
        <dbReference type="ChEBI" id="CHEBI:57945"/>
        <dbReference type="ChEBI" id="CHEBI:62558"/>
        <dbReference type="ChEBI" id="CHEBI:62615"/>
    </reaction>
    <physiologicalReaction direction="left-to-right" evidence="33">
        <dbReference type="Rhea" id="RHEA:31180"/>
    </physiologicalReaction>
</comment>
<evidence type="ECO:0000256" key="34">
    <source>
        <dbReference type="ARBA" id="ARBA00052989"/>
    </source>
</evidence>
<dbReference type="SUPFAM" id="SSF48179">
    <property type="entry name" value="6-phosphogluconate dehydrogenase C-terminal domain-like"/>
    <property type="match status" value="2"/>
</dbReference>
<proteinExistence type="inferred from homology"/>
<comment type="catalytic activity">
    <reaction evidence="31">
        <text>(3S)-hydroxytetradecanoyl-CoA + NAD(+) = 3-oxotetradecanoyl-CoA + NADH + H(+)</text>
        <dbReference type="Rhea" id="RHEA:31167"/>
        <dbReference type="ChEBI" id="CHEBI:15378"/>
        <dbReference type="ChEBI" id="CHEBI:57540"/>
        <dbReference type="ChEBI" id="CHEBI:57945"/>
        <dbReference type="ChEBI" id="CHEBI:62543"/>
        <dbReference type="ChEBI" id="CHEBI:62614"/>
    </reaction>
    <physiologicalReaction direction="left-to-right" evidence="31">
        <dbReference type="Rhea" id="RHEA:31168"/>
    </physiologicalReaction>
</comment>
<keyword evidence="19" id="KW-0456">Lyase</keyword>
<feature type="site" description="Important for long-chain enoyl-CoA hydratase activity" evidence="41">
    <location>
        <position position="192"/>
    </location>
</feature>
<evidence type="ECO:0000256" key="38">
    <source>
        <dbReference type="ARBA" id="ARBA00077617"/>
    </source>
</evidence>
<dbReference type="PANTHER" id="PTHR43612">
    <property type="entry name" value="TRIFUNCTIONAL ENZYME SUBUNIT ALPHA"/>
    <property type="match status" value="1"/>
</dbReference>
<dbReference type="InterPro" id="IPR050136">
    <property type="entry name" value="FA_oxidation_alpha_subunit"/>
</dbReference>
<dbReference type="Pfam" id="PF00378">
    <property type="entry name" value="ECH_1"/>
    <property type="match status" value="1"/>
</dbReference>
<dbReference type="GO" id="GO:0006635">
    <property type="term" value="P:fatty acid beta-oxidation"/>
    <property type="evidence" value="ECO:0007669"/>
    <property type="project" value="UniProtKB-UniPathway"/>
</dbReference>
<evidence type="ECO:0000256" key="26">
    <source>
        <dbReference type="ARBA" id="ARBA00050446"/>
    </source>
</evidence>
<protein>
    <recommendedName>
        <fullName evidence="37">Trifunctional enzyme subunit alpha, mitochondrial</fullName>
        <ecNumber evidence="36">1.1.1.211</ecNumber>
        <ecNumber evidence="6">4.2.1.17</ecNumber>
    </recommendedName>
    <alternativeName>
        <fullName evidence="38">Monolysocardiolipin acyltransferase</fullName>
    </alternativeName>
    <alternativeName>
        <fullName evidence="39">TP-alpha</fullName>
    </alternativeName>
</protein>
<comment type="catalytic activity">
    <reaction evidence="22">
        <text>(3S)-hydroxyhexadecanoyl-CoA + NAD(+) = 3-oxohexadecanoyl-CoA + NADH + H(+)</text>
        <dbReference type="Rhea" id="RHEA:31159"/>
        <dbReference type="ChEBI" id="CHEBI:15378"/>
        <dbReference type="ChEBI" id="CHEBI:57349"/>
        <dbReference type="ChEBI" id="CHEBI:57540"/>
        <dbReference type="ChEBI" id="CHEBI:57945"/>
        <dbReference type="ChEBI" id="CHEBI:62613"/>
    </reaction>
    <physiologicalReaction direction="left-to-right" evidence="22">
        <dbReference type="Rhea" id="RHEA:31160"/>
    </physiologicalReaction>
</comment>
<evidence type="ECO:0000256" key="7">
    <source>
        <dbReference type="ARBA" id="ARBA00022481"/>
    </source>
</evidence>
<evidence type="ECO:0000256" key="9">
    <source>
        <dbReference type="ARBA" id="ARBA00022679"/>
    </source>
</evidence>
<feature type="site" description="Important for hydroxyacyl-coenzyme A dehydrogenase activity" evidence="41">
    <location>
        <position position="518"/>
    </location>
</feature>
<evidence type="ECO:0000313" key="46">
    <source>
        <dbReference type="Proteomes" id="UP000295192"/>
    </source>
</evidence>
<dbReference type="OrthoDB" id="10004768at2759"/>
<evidence type="ECO:0000313" key="45">
    <source>
        <dbReference type="EMBL" id="TDG46769.1"/>
    </source>
</evidence>
<dbReference type="PROSITE" id="PS00166">
    <property type="entry name" value="ENOYL_COA_HYDRATASE"/>
    <property type="match status" value="1"/>
</dbReference>
<comment type="pathway">
    <text evidence="3">Lipid metabolism; fatty acid beta-oxidation.</text>
</comment>
<dbReference type="InterPro" id="IPR036291">
    <property type="entry name" value="NAD(P)-bd_dom_sf"/>
</dbReference>
<keyword evidence="7" id="KW-0488">Methylation</keyword>